<gene>
    <name evidence="8" type="primary">ctpM</name>
    <name evidence="8" type="ORF">GCM10009118_22450</name>
</gene>
<accession>A0ABP3Y2T3</accession>
<evidence type="ECO:0000313" key="8">
    <source>
        <dbReference type="EMBL" id="GAA0875836.1"/>
    </source>
</evidence>
<dbReference type="SFLD" id="SFLDG01067">
    <property type="entry name" value="SPASM/twitch_domain_containing"/>
    <property type="match status" value="1"/>
</dbReference>
<keyword evidence="4" id="KW-0408">Iron</keyword>
<evidence type="ECO:0000256" key="5">
    <source>
        <dbReference type="ARBA" id="ARBA00023014"/>
    </source>
</evidence>
<organism evidence="8 9">
    <name type="scientific">Wandonia haliotis</name>
    <dbReference type="NCBI Taxonomy" id="574963"/>
    <lineage>
        <taxon>Bacteria</taxon>
        <taxon>Pseudomonadati</taxon>
        <taxon>Bacteroidota</taxon>
        <taxon>Flavobacteriia</taxon>
        <taxon>Flavobacteriales</taxon>
        <taxon>Crocinitomicaceae</taxon>
        <taxon>Wandonia</taxon>
    </lineage>
</organism>
<dbReference type="Pfam" id="PF04055">
    <property type="entry name" value="Radical_SAM"/>
    <property type="match status" value="1"/>
</dbReference>
<evidence type="ECO:0000256" key="1">
    <source>
        <dbReference type="ARBA" id="ARBA00001966"/>
    </source>
</evidence>
<dbReference type="SFLD" id="SFLDS00029">
    <property type="entry name" value="Radical_SAM"/>
    <property type="match status" value="1"/>
</dbReference>
<dbReference type="PANTHER" id="PTHR43273:SF3">
    <property type="entry name" value="ANAEROBIC SULFATASE-MATURATING ENZYME HOMOLOG ASLB-RELATED"/>
    <property type="match status" value="1"/>
</dbReference>
<evidence type="ECO:0000259" key="7">
    <source>
        <dbReference type="PROSITE" id="PS51918"/>
    </source>
</evidence>
<evidence type="ECO:0000256" key="2">
    <source>
        <dbReference type="ARBA" id="ARBA00022691"/>
    </source>
</evidence>
<comment type="caution">
    <text evidence="8">The sequence shown here is derived from an EMBL/GenBank/DDBJ whole genome shotgun (WGS) entry which is preliminary data.</text>
</comment>
<dbReference type="SUPFAM" id="SSF102114">
    <property type="entry name" value="Radical SAM enzymes"/>
    <property type="match status" value="1"/>
</dbReference>
<dbReference type="Proteomes" id="UP001501126">
    <property type="component" value="Unassembled WGS sequence"/>
</dbReference>
<evidence type="ECO:0000313" key="9">
    <source>
        <dbReference type="Proteomes" id="UP001501126"/>
    </source>
</evidence>
<comment type="similarity">
    <text evidence="6">Belongs to the radical SAM superfamily. Anaerobic sulfatase-maturating enzyme family.</text>
</comment>
<reference evidence="9" key="1">
    <citation type="journal article" date="2019" name="Int. J. Syst. Evol. Microbiol.">
        <title>The Global Catalogue of Microorganisms (GCM) 10K type strain sequencing project: providing services to taxonomists for standard genome sequencing and annotation.</title>
        <authorList>
            <consortium name="The Broad Institute Genomics Platform"/>
            <consortium name="The Broad Institute Genome Sequencing Center for Infectious Disease"/>
            <person name="Wu L."/>
            <person name="Ma J."/>
        </authorList>
    </citation>
    <scope>NUCLEOTIDE SEQUENCE [LARGE SCALE GENOMIC DNA]</scope>
    <source>
        <strain evidence="9">JCM 16083</strain>
    </source>
</reference>
<dbReference type="EMBL" id="BAAAFH010000011">
    <property type="protein sequence ID" value="GAA0875836.1"/>
    <property type="molecule type" value="Genomic_DNA"/>
</dbReference>
<dbReference type="NCBIfam" id="TIGR04085">
    <property type="entry name" value="rSAM_more_4Fe4S"/>
    <property type="match status" value="1"/>
</dbReference>
<proteinExistence type="inferred from homology"/>
<dbReference type="InterPro" id="IPR013785">
    <property type="entry name" value="Aldolase_TIM"/>
</dbReference>
<keyword evidence="3" id="KW-0479">Metal-binding</keyword>
<keyword evidence="2" id="KW-0949">S-adenosyl-L-methionine</keyword>
<dbReference type="InterPro" id="IPR023885">
    <property type="entry name" value="4Fe4S-binding_SPASM_dom"/>
</dbReference>
<feature type="domain" description="Radical SAM core" evidence="7">
    <location>
        <begin position="68"/>
        <end position="300"/>
    </location>
</feature>
<comment type="cofactor">
    <cofactor evidence="1">
        <name>[4Fe-4S] cluster</name>
        <dbReference type="ChEBI" id="CHEBI:49883"/>
    </cofactor>
</comment>
<dbReference type="InterPro" id="IPR058240">
    <property type="entry name" value="rSAM_sf"/>
</dbReference>
<dbReference type="CDD" id="cd01335">
    <property type="entry name" value="Radical_SAM"/>
    <property type="match status" value="1"/>
</dbReference>
<evidence type="ECO:0000256" key="4">
    <source>
        <dbReference type="ARBA" id="ARBA00023004"/>
    </source>
</evidence>
<dbReference type="PANTHER" id="PTHR43273">
    <property type="entry name" value="ANAEROBIC SULFATASE-MATURATING ENZYME HOMOLOG ASLB-RELATED"/>
    <property type="match status" value="1"/>
</dbReference>
<sequence length="446" mass="51151">MYNSKSGATVKLSGEDAVILGEYLIGAKRQVDPDLFDIDLFRYLAASGFIVDASVDELLDIRERYWKARGETPVVLTITTTMNCNLGCYYCYEERIEKKLEFKDADSIIQKLETLFSQSNKKSLHVDWYGGEPLLNIEFMESASLLIQEFCQKKGINYHSSIISNGTLWPQQIESFLKRHKIRQVQISFDGLKENHNARRRYRKEFLSGENNSYDLTFSLVEKLLDFVTVDIRFNIDWRNKDDIFPFLDIISERGWFDKMYPAIFQPARLSAYSERSAFMSKKQLSIKDFDLIREKISKKLAGIGKIEESEVPDGFPFPKTFVCAALATDSFVVGADQLIYRCGLQVGETNRATQSLQTDSNHHFSDNGFWDTFDPTISSSCSKCSFLPVCFGGCPKKHLEGDQSALDEQSEYWKNNLAQKVVTYFGLETLSKVPLTKELQFREGY</sequence>
<dbReference type="Gene3D" id="3.20.20.70">
    <property type="entry name" value="Aldolase class I"/>
    <property type="match status" value="1"/>
</dbReference>
<keyword evidence="9" id="KW-1185">Reference proteome</keyword>
<name>A0ABP3Y2T3_9FLAO</name>
<dbReference type="PROSITE" id="PS51918">
    <property type="entry name" value="RADICAL_SAM"/>
    <property type="match status" value="1"/>
</dbReference>
<dbReference type="InterPro" id="IPR023867">
    <property type="entry name" value="Sulphatase_maturase_rSAM"/>
</dbReference>
<protein>
    <submittedName>
        <fullName evidence="8">Radical SAM/SPASM domain Clo7bot peptide maturase</fullName>
    </submittedName>
</protein>
<evidence type="ECO:0000256" key="3">
    <source>
        <dbReference type="ARBA" id="ARBA00022723"/>
    </source>
</evidence>
<keyword evidence="5" id="KW-0411">Iron-sulfur</keyword>
<evidence type="ECO:0000256" key="6">
    <source>
        <dbReference type="ARBA" id="ARBA00023601"/>
    </source>
</evidence>
<dbReference type="InterPro" id="IPR007197">
    <property type="entry name" value="rSAM"/>
</dbReference>